<reference evidence="1 2" key="1">
    <citation type="journal article" date="2017" name="G3 (Bethesda)">
        <title>The Physical Genome Mapping of Anopheles albimanus Corrected Scaffold Misassemblies and Identified Interarm Rearrangements in Genus Anopheles.</title>
        <authorList>
            <person name="Artemov G.N."/>
            <person name="Peery A.N."/>
            <person name="Jiang X."/>
            <person name="Tu Z."/>
            <person name="Stegniy V.N."/>
            <person name="Sharakhova M.V."/>
            <person name="Sharakhov I.V."/>
        </authorList>
    </citation>
    <scope>NUCLEOTIDE SEQUENCE [LARGE SCALE GENOMIC DNA]</scope>
    <source>
        <strain evidence="1 2">ALBI9_A</strain>
    </source>
</reference>
<evidence type="ECO:0000313" key="1">
    <source>
        <dbReference type="EnsemblMetazoa" id="AALB014465-PA"/>
    </source>
</evidence>
<dbReference type="AlphaFoldDB" id="A0A182FXU9"/>
<proteinExistence type="predicted"/>
<accession>A0A182FXU9</accession>
<organism evidence="1 2">
    <name type="scientific">Anopheles albimanus</name>
    <name type="common">New world malaria mosquito</name>
    <dbReference type="NCBI Taxonomy" id="7167"/>
    <lineage>
        <taxon>Eukaryota</taxon>
        <taxon>Metazoa</taxon>
        <taxon>Ecdysozoa</taxon>
        <taxon>Arthropoda</taxon>
        <taxon>Hexapoda</taxon>
        <taxon>Insecta</taxon>
        <taxon>Pterygota</taxon>
        <taxon>Neoptera</taxon>
        <taxon>Endopterygota</taxon>
        <taxon>Diptera</taxon>
        <taxon>Nematocera</taxon>
        <taxon>Culicoidea</taxon>
        <taxon>Culicidae</taxon>
        <taxon>Anophelinae</taxon>
        <taxon>Anopheles</taxon>
    </lineage>
</organism>
<name>A0A182FXU9_ANOAL</name>
<sequence length="50" mass="5494">MTFCQAKRSLGRSRYAGRVKRLDCMPHVACSLLLCVESQLLSRSSSSSSS</sequence>
<dbReference type="VEuPathDB" id="VectorBase:AALB014465"/>
<keyword evidence="2" id="KW-1185">Reference proteome</keyword>
<reference evidence="1" key="2">
    <citation type="submission" date="2022-08" db="UniProtKB">
        <authorList>
            <consortium name="EnsemblMetazoa"/>
        </authorList>
    </citation>
    <scope>IDENTIFICATION</scope>
    <source>
        <strain evidence="1">STECLA/ALBI9_A</strain>
    </source>
</reference>
<protein>
    <submittedName>
        <fullName evidence="1">Uncharacterized protein</fullName>
    </submittedName>
</protein>
<dbReference type="EnsemblMetazoa" id="AALB014465-RA">
    <property type="protein sequence ID" value="AALB014465-PA"/>
    <property type="gene ID" value="AALB014465"/>
</dbReference>
<evidence type="ECO:0000313" key="2">
    <source>
        <dbReference type="Proteomes" id="UP000069272"/>
    </source>
</evidence>
<dbReference type="Proteomes" id="UP000069272">
    <property type="component" value="Chromosome 3L"/>
</dbReference>